<dbReference type="GO" id="GO:0034475">
    <property type="term" value="P:U4 snRNA 3'-end processing"/>
    <property type="evidence" value="ECO:0007669"/>
    <property type="project" value="TreeGrafter"/>
</dbReference>
<comment type="similarity">
    <text evidence="2">Belongs to the RNase PH family.</text>
</comment>
<sequence length="237" mass="25799">MKRSDGRTEATQLRAFAASQSLLNRADGSAKFSFGTHLNSYLGESTVVASVVGPAEVKIRDEKMDEATVELIVRPAVGFPTTKEKVLERALRQTMEPTILSGMMPRTLIQIVVQIEQVDGNILSTAVNAISLAMLDAGLPMSSLVASITAAIDQQDNILLDPSSQELENATSVHTFAFDNTSSYNLLLSHSAGAFSEDQYFSCLEACKHASERVHAFIRTAVEKKIQKEYQQLQSSS</sequence>
<dbReference type="Gene3D" id="3.30.230.70">
    <property type="entry name" value="GHMP Kinase, N-terminal domain"/>
    <property type="match status" value="1"/>
</dbReference>
<dbReference type="GO" id="GO:0006364">
    <property type="term" value="P:rRNA processing"/>
    <property type="evidence" value="ECO:0007669"/>
    <property type="project" value="UniProtKB-KW"/>
</dbReference>
<evidence type="ECO:0000313" key="9">
    <source>
        <dbReference type="Proteomes" id="UP000612746"/>
    </source>
</evidence>
<organism evidence="8 9">
    <name type="scientific">Umbelopsis vinacea</name>
    <dbReference type="NCBI Taxonomy" id="44442"/>
    <lineage>
        <taxon>Eukaryota</taxon>
        <taxon>Fungi</taxon>
        <taxon>Fungi incertae sedis</taxon>
        <taxon>Mucoromycota</taxon>
        <taxon>Mucoromycotina</taxon>
        <taxon>Umbelopsidomycetes</taxon>
        <taxon>Umbelopsidales</taxon>
        <taxon>Umbelopsidaceae</taxon>
        <taxon>Umbelopsis</taxon>
    </lineage>
</organism>
<dbReference type="GO" id="GO:0071028">
    <property type="term" value="P:nuclear mRNA surveillance"/>
    <property type="evidence" value="ECO:0007669"/>
    <property type="project" value="TreeGrafter"/>
</dbReference>
<keyword evidence="9" id="KW-1185">Reference proteome</keyword>
<dbReference type="PANTHER" id="PTHR11953:SF1">
    <property type="entry name" value="EXOSOME COMPLEX COMPONENT RRP46"/>
    <property type="match status" value="1"/>
</dbReference>
<dbReference type="InterPro" id="IPR001247">
    <property type="entry name" value="ExoRNase_PH_dom1"/>
</dbReference>
<accession>A0A8H7UL67</accession>
<dbReference type="GO" id="GO:0016075">
    <property type="term" value="P:rRNA catabolic process"/>
    <property type="evidence" value="ECO:0007669"/>
    <property type="project" value="TreeGrafter"/>
</dbReference>
<protein>
    <submittedName>
        <fullName evidence="8">Uncharacterized protein</fullName>
    </submittedName>
</protein>
<evidence type="ECO:0000259" key="6">
    <source>
        <dbReference type="Pfam" id="PF01138"/>
    </source>
</evidence>
<dbReference type="InterPro" id="IPR036345">
    <property type="entry name" value="ExoRNase_PH_dom2_sf"/>
</dbReference>
<evidence type="ECO:0000256" key="5">
    <source>
        <dbReference type="ARBA" id="ARBA00023242"/>
    </source>
</evidence>
<dbReference type="AlphaFoldDB" id="A0A8H7UL67"/>
<dbReference type="Proteomes" id="UP000612746">
    <property type="component" value="Unassembled WGS sequence"/>
</dbReference>
<dbReference type="InterPro" id="IPR020568">
    <property type="entry name" value="Ribosomal_Su5_D2-typ_SF"/>
</dbReference>
<dbReference type="CDD" id="cd11372">
    <property type="entry name" value="RNase_PH_RRP46"/>
    <property type="match status" value="1"/>
</dbReference>
<evidence type="ECO:0000256" key="4">
    <source>
        <dbReference type="ARBA" id="ARBA00022835"/>
    </source>
</evidence>
<dbReference type="GO" id="GO:0071051">
    <property type="term" value="P:poly(A)-dependent snoRNA 3'-end processing"/>
    <property type="evidence" value="ECO:0007669"/>
    <property type="project" value="TreeGrafter"/>
</dbReference>
<evidence type="ECO:0000256" key="1">
    <source>
        <dbReference type="ARBA" id="ARBA00004123"/>
    </source>
</evidence>
<keyword evidence="3" id="KW-0698">rRNA processing</keyword>
<name>A0A8H7UL67_9FUNG</name>
<dbReference type="GO" id="GO:0000177">
    <property type="term" value="C:cytoplasmic exosome (RNase complex)"/>
    <property type="evidence" value="ECO:0007669"/>
    <property type="project" value="TreeGrafter"/>
</dbReference>
<feature type="domain" description="Exoribonuclease phosphorolytic" evidence="7">
    <location>
        <begin position="144"/>
        <end position="206"/>
    </location>
</feature>
<keyword evidence="5" id="KW-0539">Nucleus</keyword>
<evidence type="ECO:0000256" key="2">
    <source>
        <dbReference type="ARBA" id="ARBA00006678"/>
    </source>
</evidence>
<dbReference type="InterPro" id="IPR050080">
    <property type="entry name" value="RNase_PH"/>
</dbReference>
<dbReference type="GO" id="GO:0003723">
    <property type="term" value="F:RNA binding"/>
    <property type="evidence" value="ECO:0007669"/>
    <property type="project" value="TreeGrafter"/>
</dbReference>
<proteinExistence type="inferred from homology"/>
<comment type="caution">
    <text evidence="8">The sequence shown here is derived from an EMBL/GenBank/DDBJ whole genome shotgun (WGS) entry which is preliminary data.</text>
</comment>
<evidence type="ECO:0000313" key="8">
    <source>
        <dbReference type="EMBL" id="KAG2187250.1"/>
    </source>
</evidence>
<reference evidence="8" key="1">
    <citation type="submission" date="2020-12" db="EMBL/GenBank/DDBJ databases">
        <title>Metabolic potential, ecology and presence of endohyphal bacteria is reflected in genomic diversity of Mucoromycotina.</title>
        <authorList>
            <person name="Muszewska A."/>
            <person name="Okrasinska A."/>
            <person name="Steczkiewicz K."/>
            <person name="Drgas O."/>
            <person name="Orlowska M."/>
            <person name="Perlinska-Lenart U."/>
            <person name="Aleksandrzak-Piekarczyk T."/>
            <person name="Szatraj K."/>
            <person name="Zielenkiewicz U."/>
            <person name="Pilsyk S."/>
            <person name="Malc E."/>
            <person name="Mieczkowski P."/>
            <person name="Kruszewska J.S."/>
            <person name="Biernat P."/>
            <person name="Pawlowska J."/>
        </authorList>
    </citation>
    <scope>NUCLEOTIDE SEQUENCE</scope>
    <source>
        <strain evidence="8">WA0000051536</strain>
    </source>
</reference>
<comment type="subcellular location">
    <subcellularLocation>
        <location evidence="1">Nucleus</location>
    </subcellularLocation>
</comment>
<dbReference type="GO" id="GO:0000176">
    <property type="term" value="C:nuclear exosome (RNase complex)"/>
    <property type="evidence" value="ECO:0007669"/>
    <property type="project" value="UniProtKB-ARBA"/>
</dbReference>
<dbReference type="Pfam" id="PF01138">
    <property type="entry name" value="RNase_PH"/>
    <property type="match status" value="1"/>
</dbReference>
<dbReference type="OrthoDB" id="27298at2759"/>
<evidence type="ECO:0000259" key="7">
    <source>
        <dbReference type="Pfam" id="PF03725"/>
    </source>
</evidence>
<dbReference type="SUPFAM" id="SSF54211">
    <property type="entry name" value="Ribosomal protein S5 domain 2-like"/>
    <property type="match status" value="1"/>
</dbReference>
<dbReference type="InterPro" id="IPR027408">
    <property type="entry name" value="PNPase/RNase_PH_dom_sf"/>
</dbReference>
<dbReference type="PANTHER" id="PTHR11953">
    <property type="entry name" value="EXOSOME COMPLEX COMPONENT"/>
    <property type="match status" value="1"/>
</dbReference>
<evidence type="ECO:0000256" key="3">
    <source>
        <dbReference type="ARBA" id="ARBA00022552"/>
    </source>
</evidence>
<dbReference type="SUPFAM" id="SSF55666">
    <property type="entry name" value="Ribonuclease PH domain 2-like"/>
    <property type="match status" value="1"/>
</dbReference>
<feature type="domain" description="Exoribonuclease phosphorolytic" evidence="6">
    <location>
        <begin position="12"/>
        <end position="140"/>
    </location>
</feature>
<keyword evidence="4" id="KW-0271">Exosome</keyword>
<gene>
    <name evidence="8" type="ORF">INT44_004935</name>
</gene>
<dbReference type="EMBL" id="JAEPRA010000003">
    <property type="protein sequence ID" value="KAG2187250.1"/>
    <property type="molecule type" value="Genomic_DNA"/>
</dbReference>
<dbReference type="InterPro" id="IPR015847">
    <property type="entry name" value="ExoRNase_PH_dom2"/>
</dbReference>
<dbReference type="Pfam" id="PF03725">
    <property type="entry name" value="RNase_PH_C"/>
    <property type="match status" value="1"/>
</dbReference>
<dbReference type="GO" id="GO:0005730">
    <property type="term" value="C:nucleolus"/>
    <property type="evidence" value="ECO:0007669"/>
    <property type="project" value="TreeGrafter"/>
</dbReference>